<dbReference type="InterPro" id="IPR032675">
    <property type="entry name" value="LRR_dom_sf"/>
</dbReference>
<comment type="caution">
    <text evidence="7">The sequence shown here is derived from an EMBL/GenBank/DDBJ whole genome shotgun (WGS) entry which is preliminary data.</text>
</comment>
<evidence type="ECO:0000256" key="4">
    <source>
        <dbReference type="ARBA" id="ARBA00022989"/>
    </source>
</evidence>
<gene>
    <name evidence="7" type="ORF">GSLYS_00016080001</name>
</gene>
<dbReference type="SUPFAM" id="SSF52200">
    <property type="entry name" value="Toll/Interleukin receptor TIR domain"/>
    <property type="match status" value="1"/>
</dbReference>
<dbReference type="PANTHER" id="PTHR24365">
    <property type="entry name" value="TOLL-LIKE RECEPTOR"/>
    <property type="match status" value="1"/>
</dbReference>
<dbReference type="GO" id="GO:0007165">
    <property type="term" value="P:signal transduction"/>
    <property type="evidence" value="ECO:0007669"/>
    <property type="project" value="TreeGrafter"/>
</dbReference>
<evidence type="ECO:0000313" key="8">
    <source>
        <dbReference type="Proteomes" id="UP001497497"/>
    </source>
</evidence>
<dbReference type="AlphaFoldDB" id="A0AAV2I7M1"/>
<organism evidence="7 8">
    <name type="scientific">Lymnaea stagnalis</name>
    <name type="common">Great pond snail</name>
    <name type="synonym">Helix stagnalis</name>
    <dbReference type="NCBI Taxonomy" id="6523"/>
    <lineage>
        <taxon>Eukaryota</taxon>
        <taxon>Metazoa</taxon>
        <taxon>Spiralia</taxon>
        <taxon>Lophotrochozoa</taxon>
        <taxon>Mollusca</taxon>
        <taxon>Gastropoda</taxon>
        <taxon>Heterobranchia</taxon>
        <taxon>Euthyneura</taxon>
        <taxon>Panpulmonata</taxon>
        <taxon>Hygrophila</taxon>
        <taxon>Lymnaeoidea</taxon>
        <taxon>Lymnaeidae</taxon>
        <taxon>Lymnaea</taxon>
    </lineage>
</organism>
<reference evidence="7 8" key="1">
    <citation type="submission" date="2024-04" db="EMBL/GenBank/DDBJ databases">
        <authorList>
            <consortium name="Genoscope - CEA"/>
            <person name="William W."/>
        </authorList>
    </citation>
    <scope>NUCLEOTIDE SEQUENCE [LARGE SCALE GENOMIC DNA]</scope>
</reference>
<evidence type="ECO:0000256" key="5">
    <source>
        <dbReference type="ARBA" id="ARBA00023136"/>
    </source>
</evidence>
<keyword evidence="3" id="KW-0732">Signal</keyword>
<sequence>MQPTVQYRTSDQVTSNVFSRITITPIIWLRSPPNVRFIRMAFITLQTFIQFRVTWRLVDAQNIQEIYALDIPFLFYCRGRLLGLEHLKVLDVSGSMMDVEQHFYEDLPGLKVLVLNSILPLNYFQIVVSCKRLLRNLTSLTYLDLTNNGLNTLLPGTFTSNVLLTYLVLARNRFSSIPFEFHTTPRLRYLDMTENAVPYLEEQEMSAIDAQIHQTGDFTLKLHGNAIVCLCSNIKFLAWLQTTHTNLDYGGNYTCTSQDGRITSTGHFSDTQGVWRQCVGSLSLMVSLIIASLMALTFLSVYLLMRFKTSLIAFVLNTIAPQCKAKTSRDYETDVFIGYADDDHRYVATVLKRFLEDDLGMTIFIHQRDLGVGFTDQLFFEAIHNSWRVMLVITATFLHYYDMADKVMKYASHSVTPVNQGRVFVLMEESQVQHIPSYLLDILDDTRIIIVHDLKLPLTYKQQMSIKQCMG</sequence>
<evidence type="ECO:0000256" key="2">
    <source>
        <dbReference type="ARBA" id="ARBA00022692"/>
    </source>
</evidence>
<dbReference type="EMBL" id="CAXITT010000490">
    <property type="protein sequence ID" value="CAL1542528.1"/>
    <property type="molecule type" value="Genomic_DNA"/>
</dbReference>
<dbReference type="Gene3D" id="3.80.10.10">
    <property type="entry name" value="Ribonuclease Inhibitor"/>
    <property type="match status" value="1"/>
</dbReference>
<dbReference type="SUPFAM" id="SSF52058">
    <property type="entry name" value="L domain-like"/>
    <property type="match status" value="1"/>
</dbReference>
<dbReference type="GO" id="GO:0038023">
    <property type="term" value="F:signaling receptor activity"/>
    <property type="evidence" value="ECO:0007669"/>
    <property type="project" value="TreeGrafter"/>
</dbReference>
<dbReference type="InterPro" id="IPR035897">
    <property type="entry name" value="Toll_tir_struct_dom_sf"/>
</dbReference>
<feature type="transmembrane region" description="Helical" evidence="6">
    <location>
        <begin position="282"/>
        <end position="304"/>
    </location>
</feature>
<evidence type="ECO:0000256" key="6">
    <source>
        <dbReference type="SAM" id="Phobius"/>
    </source>
</evidence>
<keyword evidence="5 6" id="KW-0472">Membrane</keyword>
<accession>A0AAV2I7M1</accession>
<evidence type="ECO:0000256" key="1">
    <source>
        <dbReference type="ARBA" id="ARBA00004167"/>
    </source>
</evidence>
<dbReference type="InterPro" id="IPR001611">
    <property type="entry name" value="Leu-rich_rpt"/>
</dbReference>
<evidence type="ECO:0000256" key="3">
    <source>
        <dbReference type="ARBA" id="ARBA00022729"/>
    </source>
</evidence>
<evidence type="ECO:0008006" key="9">
    <source>
        <dbReference type="Google" id="ProtNLM"/>
    </source>
</evidence>
<dbReference type="GO" id="GO:0005886">
    <property type="term" value="C:plasma membrane"/>
    <property type="evidence" value="ECO:0007669"/>
    <property type="project" value="TreeGrafter"/>
</dbReference>
<evidence type="ECO:0000313" key="7">
    <source>
        <dbReference type="EMBL" id="CAL1542528.1"/>
    </source>
</evidence>
<keyword evidence="2 6" id="KW-0812">Transmembrane</keyword>
<protein>
    <recommendedName>
        <fullName evidence="9">TIR domain-containing protein</fullName>
    </recommendedName>
</protein>
<comment type="subcellular location">
    <subcellularLocation>
        <location evidence="1">Membrane</location>
        <topology evidence="1">Single-pass membrane protein</topology>
    </subcellularLocation>
</comment>
<keyword evidence="8" id="KW-1185">Reference proteome</keyword>
<dbReference type="Proteomes" id="UP001497497">
    <property type="component" value="Unassembled WGS sequence"/>
</dbReference>
<dbReference type="Gene3D" id="3.40.50.10140">
    <property type="entry name" value="Toll/interleukin-1 receptor homology (TIR) domain"/>
    <property type="match status" value="1"/>
</dbReference>
<name>A0AAV2I7M1_LYMST</name>
<dbReference type="PANTHER" id="PTHR24365:SF541">
    <property type="entry name" value="PROTEIN TOLL-RELATED"/>
    <property type="match status" value="1"/>
</dbReference>
<keyword evidence="4 6" id="KW-1133">Transmembrane helix</keyword>
<dbReference type="Pfam" id="PF13855">
    <property type="entry name" value="LRR_8"/>
    <property type="match status" value="1"/>
</dbReference>
<proteinExistence type="predicted"/>